<dbReference type="STRING" id="637679.GCA_001550055_01977"/>
<evidence type="ECO:0000256" key="1">
    <source>
        <dbReference type="SAM" id="SignalP"/>
    </source>
</evidence>
<dbReference type="Proteomes" id="UP000183685">
    <property type="component" value="Unassembled WGS sequence"/>
</dbReference>
<feature type="signal peptide" evidence="1">
    <location>
        <begin position="1"/>
        <end position="20"/>
    </location>
</feature>
<dbReference type="InterPro" id="IPR032710">
    <property type="entry name" value="NTF2-like_dom_sf"/>
</dbReference>
<reference evidence="2 3" key="1">
    <citation type="submission" date="2016-10" db="EMBL/GenBank/DDBJ databases">
        <authorList>
            <person name="de Groot N.N."/>
        </authorList>
    </citation>
    <scope>NUCLEOTIDE SEQUENCE [LARGE SCALE GENOMIC DNA]</scope>
    <source>
        <strain evidence="2 3">CGMCC 1.9109</strain>
    </source>
</reference>
<name>A0A1G6ZMG8_9PROT</name>
<dbReference type="Pfam" id="PF12893">
    <property type="entry name" value="Lumazine_bd_2"/>
    <property type="match status" value="1"/>
</dbReference>
<proteinExistence type="predicted"/>
<dbReference type="EMBL" id="FNAK01000004">
    <property type="protein sequence ID" value="SDE03858.1"/>
    <property type="molecule type" value="Genomic_DNA"/>
</dbReference>
<dbReference type="RefSeq" id="WP_068304435.1">
    <property type="nucleotide sequence ID" value="NZ_FNAK01000004.1"/>
</dbReference>
<keyword evidence="3" id="KW-1185">Reference proteome</keyword>
<gene>
    <name evidence="2" type="ORF">SAMN04488071_1878</name>
</gene>
<dbReference type="Gene3D" id="3.10.450.50">
    <property type="match status" value="1"/>
</dbReference>
<feature type="chain" id="PRO_5010157966" evidence="1">
    <location>
        <begin position="21"/>
        <end position="153"/>
    </location>
</feature>
<accession>A0A1G6ZMG8</accession>
<evidence type="ECO:0000313" key="2">
    <source>
        <dbReference type="EMBL" id="SDE03858.1"/>
    </source>
</evidence>
<organism evidence="2 3">
    <name type="scientific">Kordiimonas lacus</name>
    <dbReference type="NCBI Taxonomy" id="637679"/>
    <lineage>
        <taxon>Bacteria</taxon>
        <taxon>Pseudomonadati</taxon>
        <taxon>Pseudomonadota</taxon>
        <taxon>Alphaproteobacteria</taxon>
        <taxon>Kordiimonadales</taxon>
        <taxon>Kordiimonadaceae</taxon>
        <taxon>Kordiimonas</taxon>
    </lineage>
</organism>
<evidence type="ECO:0000313" key="3">
    <source>
        <dbReference type="Proteomes" id="UP000183685"/>
    </source>
</evidence>
<dbReference type="OrthoDB" id="6023481at2"/>
<protein>
    <submittedName>
        <fullName evidence="2">Putative lumazine-binding</fullName>
    </submittedName>
</protein>
<keyword evidence="1" id="KW-0732">Signal</keyword>
<sequence length="153" mass="17693">MKHLLIAILFAAASFQPASADDMADRKAIEQAALDYIESQHKPDPSRMDRALHGDMKKRTYWEKTDGTEYVMETSRDTMLWVAENYNKDGKAFPNPPRKDIEILALDGRIASVKLTADDWIDYLHLTKGNEGEWKIINVLWQFHDQSQQVDRK</sequence>
<dbReference type="InterPro" id="IPR039437">
    <property type="entry name" value="FrzH/put_lumazine-bd"/>
</dbReference>
<dbReference type="AlphaFoldDB" id="A0A1G6ZMG8"/>
<dbReference type="SUPFAM" id="SSF54427">
    <property type="entry name" value="NTF2-like"/>
    <property type="match status" value="1"/>
</dbReference>